<organism evidence="6 7">
    <name type="scientific">Candidatus Faecivivens stercoravium</name>
    <dbReference type="NCBI Taxonomy" id="2840803"/>
    <lineage>
        <taxon>Bacteria</taxon>
        <taxon>Bacillati</taxon>
        <taxon>Bacillota</taxon>
        <taxon>Clostridia</taxon>
        <taxon>Eubacteriales</taxon>
        <taxon>Oscillospiraceae</taxon>
        <taxon>Oscillospiraceae incertae sedis</taxon>
        <taxon>Candidatus Faecivivens</taxon>
    </lineage>
</organism>
<dbReference type="Gene3D" id="2.40.50.1020">
    <property type="entry name" value="LytTr DNA-binding domain"/>
    <property type="match status" value="1"/>
</dbReference>
<dbReference type="AlphaFoldDB" id="A0A9D1DZK4"/>
<reference evidence="6" key="1">
    <citation type="submission" date="2020-10" db="EMBL/GenBank/DDBJ databases">
        <authorList>
            <person name="Gilroy R."/>
        </authorList>
    </citation>
    <scope>NUCLEOTIDE SEQUENCE</scope>
    <source>
        <strain evidence="6">CHK189-12415</strain>
    </source>
</reference>
<dbReference type="PROSITE" id="PS50930">
    <property type="entry name" value="HTH_LYTTR"/>
    <property type="match status" value="1"/>
</dbReference>
<evidence type="ECO:0000313" key="6">
    <source>
        <dbReference type="EMBL" id="HIR61684.1"/>
    </source>
</evidence>
<dbReference type="PROSITE" id="PS50110">
    <property type="entry name" value="RESPONSE_REGULATORY"/>
    <property type="match status" value="1"/>
</dbReference>
<dbReference type="PANTHER" id="PTHR37299">
    <property type="entry name" value="TRANSCRIPTIONAL REGULATOR-RELATED"/>
    <property type="match status" value="1"/>
</dbReference>
<dbReference type="Pfam" id="PF04397">
    <property type="entry name" value="LytTR"/>
    <property type="match status" value="1"/>
</dbReference>
<dbReference type="CDD" id="cd00156">
    <property type="entry name" value="REC"/>
    <property type="match status" value="1"/>
</dbReference>
<name>A0A9D1DZK4_9FIRM</name>
<comment type="function">
    <text evidence="2">May play the central regulatory role in sporulation. It may be an element of the effector pathway responsible for the activation of sporulation genes in response to nutritional stress. Spo0A may act in concert with spo0H (a sigma factor) to control the expression of some genes that are critical to the sporulation process.</text>
</comment>
<feature type="domain" description="HTH LytTR-type" evidence="5">
    <location>
        <begin position="129"/>
        <end position="228"/>
    </location>
</feature>
<dbReference type="GO" id="GO:0000156">
    <property type="term" value="F:phosphorelay response regulator activity"/>
    <property type="evidence" value="ECO:0007669"/>
    <property type="project" value="InterPro"/>
</dbReference>
<accession>A0A9D1DZK4</accession>
<dbReference type="SUPFAM" id="SSF52172">
    <property type="entry name" value="CheY-like"/>
    <property type="match status" value="1"/>
</dbReference>
<reference evidence="6" key="2">
    <citation type="journal article" date="2021" name="PeerJ">
        <title>Extensive microbial diversity within the chicken gut microbiome revealed by metagenomics and culture.</title>
        <authorList>
            <person name="Gilroy R."/>
            <person name="Ravi A."/>
            <person name="Getino M."/>
            <person name="Pursley I."/>
            <person name="Horton D.L."/>
            <person name="Alikhan N.F."/>
            <person name="Baker D."/>
            <person name="Gharbi K."/>
            <person name="Hall N."/>
            <person name="Watson M."/>
            <person name="Adriaenssens E.M."/>
            <person name="Foster-Nyarko E."/>
            <person name="Jarju S."/>
            <person name="Secka A."/>
            <person name="Antonio M."/>
            <person name="Oren A."/>
            <person name="Chaudhuri R.R."/>
            <person name="La Ragione R."/>
            <person name="Hildebrand F."/>
            <person name="Pallen M.J."/>
        </authorList>
    </citation>
    <scope>NUCLEOTIDE SEQUENCE</scope>
    <source>
        <strain evidence="6">CHK189-12415</strain>
    </source>
</reference>
<feature type="modified residue" description="4-aspartylphosphate" evidence="3">
    <location>
        <position position="56"/>
    </location>
</feature>
<evidence type="ECO:0000313" key="7">
    <source>
        <dbReference type="Proteomes" id="UP000824241"/>
    </source>
</evidence>
<dbReference type="Pfam" id="PF00072">
    <property type="entry name" value="Response_reg"/>
    <property type="match status" value="1"/>
</dbReference>
<evidence type="ECO:0000259" key="5">
    <source>
        <dbReference type="PROSITE" id="PS50930"/>
    </source>
</evidence>
<dbReference type="EMBL" id="DVHA01000290">
    <property type="protein sequence ID" value="HIR61684.1"/>
    <property type="molecule type" value="Genomic_DNA"/>
</dbReference>
<dbReference type="SMART" id="SM00448">
    <property type="entry name" value="REC"/>
    <property type="match status" value="1"/>
</dbReference>
<dbReference type="Gene3D" id="3.40.50.2300">
    <property type="match status" value="1"/>
</dbReference>
<dbReference type="InterPro" id="IPR046947">
    <property type="entry name" value="LytR-like"/>
</dbReference>
<gene>
    <name evidence="6" type="ORF">IAB37_08940</name>
</gene>
<sequence length="234" mass="26343">MVTIAICDDVQADQQMVASLIRSLNPFDGQYTLELFGSGDELLRSEKRPYDLVVLDVQMPEKNGYKTAQQLRETDGRTILAFLTGVAAPTVEVFRVTPFRYLMKQMGEEELKAELTACFQEVERRQRFIVFQAGGEILRLPAASVLYLVIQGRAVELVTDKGRRSLKAKMADMYSLLAPYGFGYCHKSYLVNFSRVVSVSNNSVIMENGDILPISQPKAKSFKSEFLRYAKTAV</sequence>
<dbReference type="PANTHER" id="PTHR37299:SF1">
    <property type="entry name" value="STAGE 0 SPORULATION PROTEIN A HOMOLOG"/>
    <property type="match status" value="1"/>
</dbReference>
<dbReference type="GO" id="GO:0003677">
    <property type="term" value="F:DNA binding"/>
    <property type="evidence" value="ECO:0007669"/>
    <property type="project" value="InterPro"/>
</dbReference>
<proteinExistence type="predicted"/>
<comment type="caution">
    <text evidence="6">The sequence shown here is derived from an EMBL/GenBank/DDBJ whole genome shotgun (WGS) entry which is preliminary data.</text>
</comment>
<dbReference type="InterPro" id="IPR001789">
    <property type="entry name" value="Sig_transdc_resp-reg_receiver"/>
</dbReference>
<evidence type="ECO:0000259" key="4">
    <source>
        <dbReference type="PROSITE" id="PS50110"/>
    </source>
</evidence>
<dbReference type="InterPro" id="IPR011006">
    <property type="entry name" value="CheY-like_superfamily"/>
</dbReference>
<dbReference type="SMART" id="SM00850">
    <property type="entry name" value="LytTR"/>
    <property type="match status" value="1"/>
</dbReference>
<protein>
    <recommendedName>
        <fullName evidence="1">Stage 0 sporulation protein A homolog</fullName>
    </recommendedName>
</protein>
<evidence type="ECO:0000256" key="1">
    <source>
        <dbReference type="ARBA" id="ARBA00018672"/>
    </source>
</evidence>
<evidence type="ECO:0000256" key="3">
    <source>
        <dbReference type="PROSITE-ProRule" id="PRU00169"/>
    </source>
</evidence>
<feature type="domain" description="Response regulatory" evidence="4">
    <location>
        <begin position="3"/>
        <end position="119"/>
    </location>
</feature>
<dbReference type="Proteomes" id="UP000824241">
    <property type="component" value="Unassembled WGS sequence"/>
</dbReference>
<keyword evidence="3" id="KW-0597">Phosphoprotein</keyword>
<dbReference type="InterPro" id="IPR007492">
    <property type="entry name" value="LytTR_DNA-bd_dom"/>
</dbReference>
<evidence type="ECO:0000256" key="2">
    <source>
        <dbReference type="ARBA" id="ARBA00024867"/>
    </source>
</evidence>